<dbReference type="SUPFAM" id="SSF46689">
    <property type="entry name" value="Homeodomain-like"/>
    <property type="match status" value="1"/>
</dbReference>
<dbReference type="PANTHER" id="PTHR47894">
    <property type="entry name" value="HTH-TYPE TRANSCRIPTIONAL REGULATOR GADX"/>
    <property type="match status" value="1"/>
</dbReference>
<dbReference type="RefSeq" id="WP_173120422.1">
    <property type="nucleotide sequence ID" value="NZ_JABRWJ010000001.1"/>
</dbReference>
<dbReference type="SMART" id="SM00342">
    <property type="entry name" value="HTH_ARAC"/>
    <property type="match status" value="1"/>
</dbReference>
<evidence type="ECO:0000256" key="1">
    <source>
        <dbReference type="ARBA" id="ARBA00023015"/>
    </source>
</evidence>
<dbReference type="InterPro" id="IPR009057">
    <property type="entry name" value="Homeodomain-like_sf"/>
</dbReference>
<evidence type="ECO:0000313" key="6">
    <source>
        <dbReference type="Proteomes" id="UP000737171"/>
    </source>
</evidence>
<protein>
    <submittedName>
        <fullName evidence="5">AraC family transcriptional regulator</fullName>
    </submittedName>
</protein>
<dbReference type="PROSITE" id="PS01124">
    <property type="entry name" value="HTH_ARAC_FAMILY_2"/>
    <property type="match status" value="1"/>
</dbReference>
<dbReference type="Gene3D" id="1.10.10.60">
    <property type="entry name" value="Homeodomain-like"/>
    <property type="match status" value="1"/>
</dbReference>
<reference evidence="5 6" key="1">
    <citation type="submission" date="2020-05" db="EMBL/GenBank/DDBJ databases">
        <title>Aquincola sp. isolate from soil.</title>
        <authorList>
            <person name="Han J."/>
            <person name="Kim D.-U."/>
        </authorList>
    </citation>
    <scope>NUCLEOTIDE SEQUENCE [LARGE SCALE GENOMIC DNA]</scope>
    <source>
        <strain evidence="5 6">S2</strain>
    </source>
</reference>
<sequence length="338" mass="36953">MGFERRIYWPHSIAAIVAELAGQGIDAAAALEGTGLAASQLGAPTTRTSYRQLDTVVRNALRLSSDPATALRAGLRMHVTAYWMYGYALLSSATRADAARFVARYVRIVGPFCDVTFSNQGAKAWVALAPMHWPGASDAVHRFALEFALAAHLVAHRDGMGPAFRFSRIAVDHPAPAHADVYEALFGCPVSFDQAGAGYERAFDDGPLGLADPRTHAMAREVCDQLLAEVDRAGRVAADVWPILLERRTGPVSIDDVAAQLAMSPRALRRRLEAEGTTYRHLLAEARKRLAIEYLSTTRLTHEEIAQRVGYSDAANFRHAFLRWTGRNPSDVRGGTRM</sequence>
<keyword evidence="6" id="KW-1185">Reference proteome</keyword>
<feature type="domain" description="HTH araC/xylS-type" evidence="4">
    <location>
        <begin position="238"/>
        <end position="335"/>
    </location>
</feature>
<dbReference type="PANTHER" id="PTHR47894:SF1">
    <property type="entry name" value="HTH-TYPE TRANSCRIPTIONAL REGULATOR VQSM"/>
    <property type="match status" value="1"/>
</dbReference>
<evidence type="ECO:0000259" key="4">
    <source>
        <dbReference type="PROSITE" id="PS01124"/>
    </source>
</evidence>
<dbReference type="InterPro" id="IPR032687">
    <property type="entry name" value="AraC-type_N"/>
</dbReference>
<organism evidence="5 6">
    <name type="scientific">Pseudaquabacterium terrae</name>
    <dbReference type="NCBI Taxonomy" id="2732868"/>
    <lineage>
        <taxon>Bacteria</taxon>
        <taxon>Pseudomonadati</taxon>
        <taxon>Pseudomonadota</taxon>
        <taxon>Betaproteobacteria</taxon>
        <taxon>Burkholderiales</taxon>
        <taxon>Sphaerotilaceae</taxon>
        <taxon>Pseudaquabacterium</taxon>
    </lineage>
</organism>
<evidence type="ECO:0000313" key="5">
    <source>
        <dbReference type="EMBL" id="NRF65937.1"/>
    </source>
</evidence>
<evidence type="ECO:0000256" key="3">
    <source>
        <dbReference type="ARBA" id="ARBA00023163"/>
    </source>
</evidence>
<dbReference type="EMBL" id="JABRWJ010000001">
    <property type="protein sequence ID" value="NRF65937.1"/>
    <property type="molecule type" value="Genomic_DNA"/>
</dbReference>
<gene>
    <name evidence="5" type="ORF">HLB44_02940</name>
</gene>
<keyword evidence="3" id="KW-0804">Transcription</keyword>
<dbReference type="Pfam" id="PF12833">
    <property type="entry name" value="HTH_18"/>
    <property type="match status" value="1"/>
</dbReference>
<keyword evidence="2" id="KW-0238">DNA-binding</keyword>
<name>A0ABX2EC44_9BURK</name>
<keyword evidence="1" id="KW-0805">Transcription regulation</keyword>
<accession>A0ABX2EC44</accession>
<dbReference type="InterPro" id="IPR018060">
    <property type="entry name" value="HTH_AraC"/>
</dbReference>
<evidence type="ECO:0000256" key="2">
    <source>
        <dbReference type="ARBA" id="ARBA00023125"/>
    </source>
</evidence>
<comment type="caution">
    <text evidence="5">The sequence shown here is derived from an EMBL/GenBank/DDBJ whole genome shotgun (WGS) entry which is preliminary data.</text>
</comment>
<dbReference type="Pfam" id="PF12625">
    <property type="entry name" value="Arabinose_bd"/>
    <property type="match status" value="1"/>
</dbReference>
<dbReference type="Proteomes" id="UP000737171">
    <property type="component" value="Unassembled WGS sequence"/>
</dbReference>
<proteinExistence type="predicted"/>